<keyword evidence="1" id="KW-0418">Kinase</keyword>
<protein>
    <submittedName>
        <fullName evidence="1">Mitogen-activated protein kinase kinase kinase 3</fullName>
    </submittedName>
</protein>
<name>A0A4D9EM87_9SAUR</name>
<evidence type="ECO:0000313" key="2">
    <source>
        <dbReference type="Proteomes" id="UP000297703"/>
    </source>
</evidence>
<dbReference type="AlphaFoldDB" id="A0A4D9EM87"/>
<accession>A0A4D9EM87</accession>
<reference evidence="1 2" key="2">
    <citation type="submission" date="2019-04" db="EMBL/GenBank/DDBJ databases">
        <title>The genome sequence of big-headed turtle.</title>
        <authorList>
            <person name="Gong S."/>
        </authorList>
    </citation>
    <scope>NUCLEOTIDE SEQUENCE [LARGE SCALE GENOMIC DNA]</scope>
    <source>
        <strain evidence="1">DO16091913</strain>
        <tissue evidence="1">Muscle</tissue>
    </source>
</reference>
<comment type="caution">
    <text evidence="1">The sequence shown here is derived from an EMBL/GenBank/DDBJ whole genome shotgun (WGS) entry which is preliminary data.</text>
</comment>
<dbReference type="Proteomes" id="UP000297703">
    <property type="component" value="Unassembled WGS sequence"/>
</dbReference>
<sequence>MVDVILNRYIFTVFSYQFAILHKTSVSFLRLLQWFFTRFTCFKLHCLLLPFLTPIKKISHTFLTNYKLCPLEFWMVNSHRILKYPILAMLLSEVNIGPDLTPLN</sequence>
<keyword evidence="1" id="KW-0808">Transferase</keyword>
<dbReference type="GO" id="GO:0016301">
    <property type="term" value="F:kinase activity"/>
    <property type="evidence" value="ECO:0007669"/>
    <property type="project" value="UniProtKB-KW"/>
</dbReference>
<organism evidence="1 2">
    <name type="scientific">Platysternon megacephalum</name>
    <name type="common">big-headed turtle</name>
    <dbReference type="NCBI Taxonomy" id="55544"/>
    <lineage>
        <taxon>Eukaryota</taxon>
        <taxon>Metazoa</taxon>
        <taxon>Chordata</taxon>
        <taxon>Craniata</taxon>
        <taxon>Vertebrata</taxon>
        <taxon>Euteleostomi</taxon>
        <taxon>Archelosauria</taxon>
        <taxon>Testudinata</taxon>
        <taxon>Testudines</taxon>
        <taxon>Cryptodira</taxon>
        <taxon>Durocryptodira</taxon>
        <taxon>Testudinoidea</taxon>
        <taxon>Platysternidae</taxon>
        <taxon>Platysternon</taxon>
    </lineage>
</organism>
<keyword evidence="2" id="KW-1185">Reference proteome</keyword>
<dbReference type="EMBL" id="QXTE01000033">
    <property type="protein sequence ID" value="TFK11386.1"/>
    <property type="molecule type" value="Genomic_DNA"/>
</dbReference>
<reference evidence="1 2" key="1">
    <citation type="submission" date="2019-04" db="EMBL/GenBank/DDBJ databases">
        <title>Draft genome of the big-headed turtle Platysternon megacephalum.</title>
        <authorList>
            <person name="Gong S."/>
        </authorList>
    </citation>
    <scope>NUCLEOTIDE SEQUENCE [LARGE SCALE GENOMIC DNA]</scope>
    <source>
        <strain evidence="1">DO16091913</strain>
        <tissue evidence="1">Muscle</tissue>
    </source>
</reference>
<evidence type="ECO:0000313" key="1">
    <source>
        <dbReference type="EMBL" id="TFK11386.1"/>
    </source>
</evidence>
<proteinExistence type="predicted"/>
<gene>
    <name evidence="1" type="ORF">DR999_PMT05445</name>
</gene>